<proteinExistence type="predicted"/>
<protein>
    <submittedName>
        <fullName evidence="1">Uncharacterized protein</fullName>
    </submittedName>
</protein>
<dbReference type="EMBL" id="JANRMS010005919">
    <property type="protein sequence ID" value="KAJ3500411.1"/>
    <property type="molecule type" value="Genomic_DNA"/>
</dbReference>
<evidence type="ECO:0000313" key="1">
    <source>
        <dbReference type="EMBL" id="KAJ3500411.1"/>
    </source>
</evidence>
<comment type="caution">
    <text evidence="1">The sequence shown here is derived from an EMBL/GenBank/DDBJ whole genome shotgun (WGS) entry which is preliminary data.</text>
</comment>
<evidence type="ECO:0000313" key="2">
    <source>
        <dbReference type="Proteomes" id="UP001148629"/>
    </source>
</evidence>
<gene>
    <name evidence="1" type="ORF">NM208_g17148</name>
</gene>
<dbReference type="Proteomes" id="UP001148629">
    <property type="component" value="Unassembled WGS sequence"/>
</dbReference>
<accession>A0ACC1RAQ9</accession>
<reference evidence="1" key="1">
    <citation type="submission" date="2022-08" db="EMBL/GenBank/DDBJ databases">
        <title>Genome Sequence of Fusarium decemcellulare.</title>
        <authorList>
            <person name="Buettner E."/>
        </authorList>
    </citation>
    <scope>NUCLEOTIDE SEQUENCE</scope>
    <source>
        <strain evidence="1">Babe19</strain>
    </source>
</reference>
<sequence>MKRFALLALLPATLGCANVQTNECAKAVAANGSSSCSSISETAELPSWASACKKTKNVVKECECQFAAGGDAPLCCRH</sequence>
<name>A0ACC1RAQ9_9HYPO</name>
<keyword evidence="2" id="KW-1185">Reference proteome</keyword>
<organism evidence="1 2">
    <name type="scientific">Fusarium decemcellulare</name>
    <dbReference type="NCBI Taxonomy" id="57161"/>
    <lineage>
        <taxon>Eukaryota</taxon>
        <taxon>Fungi</taxon>
        <taxon>Dikarya</taxon>
        <taxon>Ascomycota</taxon>
        <taxon>Pezizomycotina</taxon>
        <taxon>Sordariomycetes</taxon>
        <taxon>Hypocreomycetidae</taxon>
        <taxon>Hypocreales</taxon>
        <taxon>Nectriaceae</taxon>
        <taxon>Fusarium</taxon>
        <taxon>Fusarium decemcellulare species complex</taxon>
    </lineage>
</organism>